<dbReference type="EMBL" id="BAAAZE010000003">
    <property type="protein sequence ID" value="GAA4014038.1"/>
    <property type="molecule type" value="Genomic_DNA"/>
</dbReference>
<dbReference type="RefSeq" id="WP_344761676.1">
    <property type="nucleotide sequence ID" value="NZ_BAAAZE010000003.1"/>
</dbReference>
<evidence type="ECO:0000256" key="2">
    <source>
        <dbReference type="ARBA" id="ARBA00023235"/>
    </source>
</evidence>
<gene>
    <name evidence="3" type="ORF">GCM10022212_05360</name>
</gene>
<keyword evidence="1" id="KW-0324">Glycolysis</keyword>
<accession>A0ABP7SNB3</accession>
<dbReference type="Proteomes" id="UP001501353">
    <property type="component" value="Unassembled WGS sequence"/>
</dbReference>
<evidence type="ECO:0000313" key="4">
    <source>
        <dbReference type="Proteomes" id="UP001501353"/>
    </source>
</evidence>
<evidence type="ECO:0000313" key="3">
    <source>
        <dbReference type="EMBL" id="GAA4014038.1"/>
    </source>
</evidence>
<organism evidence="3 4">
    <name type="scientific">Actimicrobium antarcticum</name>
    <dbReference type="NCBI Taxonomy" id="1051899"/>
    <lineage>
        <taxon>Bacteria</taxon>
        <taxon>Pseudomonadati</taxon>
        <taxon>Pseudomonadota</taxon>
        <taxon>Betaproteobacteria</taxon>
        <taxon>Burkholderiales</taxon>
        <taxon>Oxalobacteraceae</taxon>
        <taxon>Actimicrobium</taxon>
    </lineage>
</organism>
<dbReference type="InterPro" id="IPR029033">
    <property type="entry name" value="His_PPase_superfam"/>
</dbReference>
<dbReference type="InterPro" id="IPR050275">
    <property type="entry name" value="PGM_Phosphatase"/>
</dbReference>
<reference evidence="4" key="1">
    <citation type="journal article" date="2019" name="Int. J. Syst. Evol. Microbiol.">
        <title>The Global Catalogue of Microorganisms (GCM) 10K type strain sequencing project: providing services to taxonomists for standard genome sequencing and annotation.</title>
        <authorList>
            <consortium name="The Broad Institute Genomics Platform"/>
            <consortium name="The Broad Institute Genome Sequencing Center for Infectious Disease"/>
            <person name="Wu L."/>
            <person name="Ma J."/>
        </authorList>
    </citation>
    <scope>NUCLEOTIDE SEQUENCE [LARGE SCALE GENOMIC DNA]</scope>
    <source>
        <strain evidence="4">JCM 16673</strain>
    </source>
</reference>
<dbReference type="Pfam" id="PF00300">
    <property type="entry name" value="His_Phos_1"/>
    <property type="match status" value="1"/>
</dbReference>
<dbReference type="SUPFAM" id="SSF53254">
    <property type="entry name" value="Phosphoglycerate mutase-like"/>
    <property type="match status" value="1"/>
</dbReference>
<keyword evidence="4" id="KW-1185">Reference proteome</keyword>
<keyword evidence="2" id="KW-0413">Isomerase</keyword>
<dbReference type="CDD" id="cd07067">
    <property type="entry name" value="HP_PGM_like"/>
    <property type="match status" value="1"/>
</dbReference>
<proteinExistence type="predicted"/>
<evidence type="ECO:0000256" key="1">
    <source>
        <dbReference type="ARBA" id="ARBA00023152"/>
    </source>
</evidence>
<dbReference type="Gene3D" id="3.40.50.1240">
    <property type="entry name" value="Phosphoglycerate mutase-like"/>
    <property type="match status" value="1"/>
</dbReference>
<comment type="caution">
    <text evidence="3">The sequence shown here is derived from an EMBL/GenBank/DDBJ whole genome shotgun (WGS) entry which is preliminary data.</text>
</comment>
<protein>
    <submittedName>
        <fullName evidence="3">Histidine phosphatase family protein</fullName>
    </submittedName>
</protein>
<dbReference type="SMART" id="SM00855">
    <property type="entry name" value="PGAM"/>
    <property type="match status" value="1"/>
</dbReference>
<name>A0ABP7SNB3_9BURK</name>
<dbReference type="PROSITE" id="PS00175">
    <property type="entry name" value="PG_MUTASE"/>
    <property type="match status" value="1"/>
</dbReference>
<dbReference type="InterPro" id="IPR001345">
    <property type="entry name" value="PG/BPGM_mutase_AS"/>
</dbReference>
<dbReference type="PANTHER" id="PTHR48100">
    <property type="entry name" value="BROAD-SPECIFICITY PHOSPHATASE YOR283W-RELATED"/>
    <property type="match status" value="1"/>
</dbReference>
<dbReference type="InterPro" id="IPR013078">
    <property type="entry name" value="His_Pase_superF_clade-1"/>
</dbReference>
<sequence>MQTTEILLIRHGETDWNAERRLQGFRDIGLNDHGRQQAAALAQALRDDVLDVVIASDLQRAWHTAQTLATPRQLTVITDASLRERCYGAFEGLRYDEIVDHFPVAHAAWMAREIDARFPPGAHPAETLREFSARSVSSVIALAQQHRGKKIAIVTHGGVLDCLYRAARGLGLDTARDFDIMNTGVNRFVWDGTALHVVQWGDVAHLSSETLDELRQ</sequence>
<dbReference type="PANTHER" id="PTHR48100:SF1">
    <property type="entry name" value="HISTIDINE PHOSPHATASE FAMILY PROTEIN-RELATED"/>
    <property type="match status" value="1"/>
</dbReference>